<feature type="compositionally biased region" description="Acidic residues" evidence="1">
    <location>
        <begin position="425"/>
        <end position="439"/>
    </location>
</feature>
<dbReference type="GO" id="GO:0051539">
    <property type="term" value="F:4 iron, 4 sulfur cluster binding"/>
    <property type="evidence" value="ECO:0007669"/>
    <property type="project" value="InterPro"/>
</dbReference>
<organism evidence="4 5">
    <name type="scientific">Chara braunii</name>
    <name type="common">Braun's stonewort</name>
    <dbReference type="NCBI Taxonomy" id="69332"/>
    <lineage>
        <taxon>Eukaryota</taxon>
        <taxon>Viridiplantae</taxon>
        <taxon>Streptophyta</taxon>
        <taxon>Charophyceae</taxon>
        <taxon>Charales</taxon>
        <taxon>Characeae</taxon>
        <taxon>Chara</taxon>
    </lineage>
</organism>
<keyword evidence="2" id="KW-1133">Transmembrane helix</keyword>
<dbReference type="PRINTS" id="PR00369">
    <property type="entry name" value="FLAVODOXIN"/>
</dbReference>
<protein>
    <recommendedName>
        <fullName evidence="3">Flavodoxin-like domain-containing protein</fullName>
    </recommendedName>
</protein>
<keyword evidence="2" id="KW-0472">Membrane</keyword>
<dbReference type="PANTHER" id="PTHR13930:SF0">
    <property type="entry name" value="S-ADENOSYL-L-METHIONINE-DEPENDENT TRNA 4-DEMETHYLWYOSINE SYNTHASE TYW1-RELATED"/>
    <property type="match status" value="1"/>
</dbReference>
<evidence type="ECO:0000313" key="5">
    <source>
        <dbReference type="Proteomes" id="UP000265515"/>
    </source>
</evidence>
<comment type="caution">
    <text evidence="4">The sequence shown here is derived from an EMBL/GenBank/DDBJ whole genome shotgun (WGS) entry which is preliminary data.</text>
</comment>
<dbReference type="AlphaFoldDB" id="A0A388L7W5"/>
<reference evidence="4 5" key="1">
    <citation type="journal article" date="2018" name="Cell">
        <title>The Chara Genome: Secondary Complexity and Implications for Plant Terrestrialization.</title>
        <authorList>
            <person name="Nishiyama T."/>
            <person name="Sakayama H."/>
            <person name="Vries J.D."/>
            <person name="Buschmann H."/>
            <person name="Saint-Marcoux D."/>
            <person name="Ullrich K.K."/>
            <person name="Haas F.B."/>
            <person name="Vanderstraeten L."/>
            <person name="Becker D."/>
            <person name="Lang D."/>
            <person name="Vosolsobe S."/>
            <person name="Rombauts S."/>
            <person name="Wilhelmsson P.K.I."/>
            <person name="Janitza P."/>
            <person name="Kern R."/>
            <person name="Heyl A."/>
            <person name="Rumpler F."/>
            <person name="Villalobos L.I.A.C."/>
            <person name="Clay J.M."/>
            <person name="Skokan R."/>
            <person name="Toyoda A."/>
            <person name="Suzuki Y."/>
            <person name="Kagoshima H."/>
            <person name="Schijlen E."/>
            <person name="Tajeshwar N."/>
            <person name="Catarino B."/>
            <person name="Hetherington A.J."/>
            <person name="Saltykova A."/>
            <person name="Bonnot C."/>
            <person name="Breuninger H."/>
            <person name="Symeonidi A."/>
            <person name="Radhakrishnan G.V."/>
            <person name="Van Nieuwerburgh F."/>
            <person name="Deforce D."/>
            <person name="Chang C."/>
            <person name="Karol K.G."/>
            <person name="Hedrich R."/>
            <person name="Ulvskov P."/>
            <person name="Glockner G."/>
            <person name="Delwiche C.F."/>
            <person name="Petrasek J."/>
            <person name="Van de Peer Y."/>
            <person name="Friml J."/>
            <person name="Beilby M."/>
            <person name="Dolan L."/>
            <person name="Kohara Y."/>
            <person name="Sugano S."/>
            <person name="Fujiyama A."/>
            <person name="Delaux P.-M."/>
            <person name="Quint M."/>
            <person name="TheiBen G."/>
            <person name="Hagemann M."/>
            <person name="Harholt J."/>
            <person name="Dunand C."/>
            <person name="Zachgo S."/>
            <person name="Langdale J."/>
            <person name="Maumus F."/>
            <person name="Straeten D.V.D."/>
            <person name="Gould S.B."/>
            <person name="Rensing S.A."/>
        </authorList>
    </citation>
    <scope>NUCLEOTIDE SEQUENCE [LARGE SCALE GENOMIC DNA]</scope>
    <source>
        <strain evidence="4 5">S276</strain>
    </source>
</reference>
<sequence>MEIGTGWLVNCLVTVVTLGFTVMVLFWRSRDGGATVSKGRQRRWLGGGHGAMLGMAGCDQDNSTVGQEKGHKDGSRCEVSGSLPRLTLDEVAGKPLVGSNEKRLGTNENVNNLEDKGIMIPDVDAANDRTSLSGLGLAMDNNSSSSPQTSCTCKWQDADAAIHPCCRPEYYSVTSTGSRGSVQIPVDRGLDDEQILKQAHLGDPAEGDFRPTANPLQAVIETICVSQREDEEEEEGKVLAVKPAKVVFLSQTGVAKRLAEKFVAMAAAGSRGVLWRVIDANSYEPEDLAMEGIIVIVASTWQDGSAPDNGVFFLNWLRESASDFRMGAGLLTGVQFGVFGLGSRAYEKAYNVVGMEIDRCLGSLGGRRVVSMGEGDMEEGGVEEAFDQWTRHFLSRIEELVFLEGIGANQPETTPSARSKIDLESASDEVSFSDEESDGEQQQMNEEMIDLEDVAGPIGGKRLEVDGKGGIDKARQWAVAKKVGRKRDLLLEENNKTLEGYGGVLSLATNGPDPEGRREMVTPVIRASLEKQVLG</sequence>
<dbReference type="InterPro" id="IPR001094">
    <property type="entry name" value="Flavdoxin-like"/>
</dbReference>
<dbReference type="InterPro" id="IPR034556">
    <property type="entry name" value="tRNA_wybutosine-synthase"/>
</dbReference>
<dbReference type="PANTHER" id="PTHR13930">
    <property type="entry name" value="S-ADENOSYL-L-METHIONINE-DEPENDENT TRNA 4-DEMETHYLWYOSINE SYNTHASE"/>
    <property type="match status" value="1"/>
</dbReference>
<keyword evidence="5" id="KW-1185">Reference proteome</keyword>
<feature type="transmembrane region" description="Helical" evidence="2">
    <location>
        <begin position="7"/>
        <end position="27"/>
    </location>
</feature>
<evidence type="ECO:0000256" key="2">
    <source>
        <dbReference type="SAM" id="Phobius"/>
    </source>
</evidence>
<dbReference type="Gene3D" id="3.40.50.360">
    <property type="match status" value="1"/>
</dbReference>
<evidence type="ECO:0000313" key="4">
    <source>
        <dbReference type="EMBL" id="GBG78400.1"/>
    </source>
</evidence>
<accession>A0A388L7W5</accession>
<name>A0A388L7W5_CHABU</name>
<dbReference type="SUPFAM" id="SSF52218">
    <property type="entry name" value="Flavoproteins"/>
    <property type="match status" value="1"/>
</dbReference>
<dbReference type="InterPro" id="IPR008254">
    <property type="entry name" value="Flavodoxin/NO_synth"/>
</dbReference>
<dbReference type="GO" id="GO:0010181">
    <property type="term" value="F:FMN binding"/>
    <property type="evidence" value="ECO:0007669"/>
    <property type="project" value="InterPro"/>
</dbReference>
<evidence type="ECO:0000259" key="3">
    <source>
        <dbReference type="PROSITE" id="PS50902"/>
    </source>
</evidence>
<dbReference type="InterPro" id="IPR029039">
    <property type="entry name" value="Flavoprotein-like_sf"/>
</dbReference>
<keyword evidence="2" id="KW-0812">Transmembrane</keyword>
<dbReference type="Pfam" id="PF00258">
    <property type="entry name" value="Flavodoxin_1"/>
    <property type="match status" value="1"/>
</dbReference>
<evidence type="ECO:0000256" key="1">
    <source>
        <dbReference type="SAM" id="MobiDB-lite"/>
    </source>
</evidence>
<proteinExistence type="predicted"/>
<dbReference type="EMBL" id="BFEA01000294">
    <property type="protein sequence ID" value="GBG78400.1"/>
    <property type="molecule type" value="Genomic_DNA"/>
</dbReference>
<feature type="region of interest" description="Disordered" evidence="1">
    <location>
        <begin position="408"/>
        <end position="442"/>
    </location>
</feature>
<feature type="domain" description="Flavodoxin-like" evidence="3">
    <location>
        <begin position="244"/>
        <end position="394"/>
    </location>
</feature>
<dbReference type="OrthoDB" id="271553at2759"/>
<dbReference type="GO" id="GO:0008033">
    <property type="term" value="P:tRNA processing"/>
    <property type="evidence" value="ECO:0007669"/>
    <property type="project" value="InterPro"/>
</dbReference>
<dbReference type="Gramene" id="GBG78400">
    <property type="protein sequence ID" value="GBG78400"/>
    <property type="gene ID" value="CBR_g26428"/>
</dbReference>
<dbReference type="PROSITE" id="PS50902">
    <property type="entry name" value="FLAVODOXIN_LIKE"/>
    <property type="match status" value="1"/>
</dbReference>
<gene>
    <name evidence="4" type="ORF">CBR_g26428</name>
</gene>
<dbReference type="Proteomes" id="UP000265515">
    <property type="component" value="Unassembled WGS sequence"/>
</dbReference>
<dbReference type="STRING" id="69332.A0A388L7W5"/>